<keyword evidence="4 11" id="KW-1003">Cell membrane</keyword>
<feature type="region of interest" description="Disordered" evidence="12">
    <location>
        <begin position="305"/>
        <end position="365"/>
    </location>
</feature>
<dbReference type="OrthoDB" id="14196at2"/>
<evidence type="ECO:0000259" key="14">
    <source>
        <dbReference type="PROSITE" id="PS50198"/>
    </source>
</evidence>
<dbReference type="AlphaFoldDB" id="K0B2N7"/>
<dbReference type="Gene3D" id="1.10.4030.10">
    <property type="entry name" value="Porin chaperone SurA, peptide-binding domain"/>
    <property type="match status" value="1"/>
</dbReference>
<dbReference type="InterPro" id="IPR023059">
    <property type="entry name" value="Foldase_PrsA"/>
</dbReference>
<evidence type="ECO:0000256" key="3">
    <source>
        <dbReference type="ARBA" id="ARBA00006071"/>
    </source>
</evidence>
<dbReference type="EC" id="5.2.1.8" evidence="11"/>
<dbReference type="RefSeq" id="WP_014968511.1">
    <property type="nucleotide sequence ID" value="NC_018664.1"/>
</dbReference>
<dbReference type="PATRIC" id="fig|1128398.3.peg.2457"/>
<keyword evidence="9 11" id="KW-0413">Isomerase</keyword>
<dbReference type="HAMAP" id="MF_01145">
    <property type="entry name" value="Foldase_PrsA"/>
    <property type="match status" value="1"/>
</dbReference>
<keyword evidence="16" id="KW-1185">Reference proteome</keyword>
<dbReference type="SUPFAM" id="SSF109998">
    <property type="entry name" value="Triger factor/SurA peptide-binding domain-like"/>
    <property type="match status" value="1"/>
</dbReference>
<evidence type="ECO:0000256" key="2">
    <source>
        <dbReference type="ARBA" id="ARBA00004193"/>
    </source>
</evidence>
<dbReference type="InterPro" id="IPR027304">
    <property type="entry name" value="Trigger_fact/SurA_dom_sf"/>
</dbReference>
<dbReference type="PANTHER" id="PTHR47245:SF1">
    <property type="entry name" value="FOLDASE PROTEIN PRSA"/>
    <property type="match status" value="1"/>
</dbReference>
<accession>K0B2N7</accession>
<name>K0B2N7_GOTA9</name>
<evidence type="ECO:0000256" key="12">
    <source>
        <dbReference type="SAM" id="MobiDB-lite"/>
    </source>
</evidence>
<comment type="function">
    <text evidence="11">Plays a major role in protein secretion by helping the post-translocational extracellular folding of several secreted proteins.</text>
</comment>
<dbReference type="Gene3D" id="3.10.50.40">
    <property type="match status" value="1"/>
</dbReference>
<evidence type="ECO:0000313" key="15">
    <source>
        <dbReference type="EMBL" id="AFS79377.1"/>
    </source>
</evidence>
<dbReference type="GO" id="GO:0005886">
    <property type="term" value="C:plasma membrane"/>
    <property type="evidence" value="ECO:0007669"/>
    <property type="project" value="UniProtKB-SubCell"/>
</dbReference>
<evidence type="ECO:0000313" key="16">
    <source>
        <dbReference type="Proteomes" id="UP000006094"/>
    </source>
</evidence>
<dbReference type="eggNOG" id="COG0760">
    <property type="taxonomic scope" value="Bacteria"/>
</dbReference>
<dbReference type="GO" id="GO:0003755">
    <property type="term" value="F:peptidyl-prolyl cis-trans isomerase activity"/>
    <property type="evidence" value="ECO:0007669"/>
    <property type="project" value="UniProtKB-UniRule"/>
</dbReference>
<feature type="chain" id="PRO_5008964502" description="Foldase protein PrsA" evidence="13">
    <location>
        <begin position="31"/>
        <end position="365"/>
    </location>
</feature>
<dbReference type="InterPro" id="IPR050245">
    <property type="entry name" value="PrsA_foldase"/>
</dbReference>
<evidence type="ECO:0000256" key="11">
    <source>
        <dbReference type="HAMAP-Rule" id="MF_01145"/>
    </source>
</evidence>
<reference evidence="15 16" key="1">
    <citation type="journal article" date="2012" name="PLoS ONE">
        <title>The purine-utilizing bacterium Clostridium acidurici 9a: a genome-guided metabolic reconsideration.</title>
        <authorList>
            <person name="Hartwich K."/>
            <person name="Poehlein A."/>
            <person name="Daniel R."/>
        </authorList>
    </citation>
    <scope>NUCLEOTIDE SEQUENCE [LARGE SCALE GENOMIC DNA]</scope>
    <source>
        <strain evidence="16">ATCC 7906 / DSM 604 / BCRC 14475 / CIP 104303 / KCTC 5404 / NCIMB 10678 / 9a</strain>
    </source>
</reference>
<evidence type="ECO:0000256" key="8">
    <source>
        <dbReference type="ARBA" id="ARBA00023139"/>
    </source>
</evidence>
<dbReference type="Pfam" id="PF13624">
    <property type="entry name" value="SurA_N_3"/>
    <property type="match status" value="1"/>
</dbReference>
<keyword evidence="10 11" id="KW-0449">Lipoprotein</keyword>
<dbReference type="HOGENOM" id="CLU_034646_5_2_9"/>
<evidence type="ECO:0000256" key="10">
    <source>
        <dbReference type="ARBA" id="ARBA00023288"/>
    </source>
</evidence>
<evidence type="ECO:0000256" key="5">
    <source>
        <dbReference type="ARBA" id="ARBA00022729"/>
    </source>
</evidence>
<keyword evidence="5 11" id="KW-0732">Signal</keyword>
<comment type="catalytic activity">
    <reaction evidence="1 11">
        <text>[protein]-peptidylproline (omega=180) = [protein]-peptidylproline (omega=0)</text>
        <dbReference type="Rhea" id="RHEA:16237"/>
        <dbReference type="Rhea" id="RHEA-COMP:10747"/>
        <dbReference type="Rhea" id="RHEA-COMP:10748"/>
        <dbReference type="ChEBI" id="CHEBI:83833"/>
        <dbReference type="ChEBI" id="CHEBI:83834"/>
        <dbReference type="EC" id="5.2.1.8"/>
    </reaction>
</comment>
<keyword evidence="7 11" id="KW-0472">Membrane</keyword>
<dbReference type="PANTHER" id="PTHR47245">
    <property type="entry name" value="PEPTIDYLPROLYL ISOMERASE"/>
    <property type="match status" value="1"/>
</dbReference>
<evidence type="ECO:0000256" key="6">
    <source>
        <dbReference type="ARBA" id="ARBA00023110"/>
    </source>
</evidence>
<feature type="domain" description="PpiC" evidence="14">
    <location>
        <begin position="180"/>
        <end position="269"/>
    </location>
</feature>
<evidence type="ECO:0000256" key="7">
    <source>
        <dbReference type="ARBA" id="ARBA00023136"/>
    </source>
</evidence>
<protein>
    <recommendedName>
        <fullName evidence="11">Foldase protein PrsA</fullName>
        <ecNumber evidence="11">5.2.1.8</ecNumber>
    </recommendedName>
</protein>
<proteinExistence type="inferred from homology"/>
<dbReference type="PROSITE" id="PS51257">
    <property type="entry name" value="PROKAR_LIPOPROTEIN"/>
    <property type="match status" value="1"/>
</dbReference>
<dbReference type="InterPro" id="IPR000297">
    <property type="entry name" value="PPIase_PpiC"/>
</dbReference>
<gene>
    <name evidence="11" type="primary">prsA</name>
    <name evidence="15" type="ordered locus">Curi_c23820</name>
</gene>
<dbReference type="STRING" id="1128398.Curi_c23820"/>
<dbReference type="InterPro" id="IPR046357">
    <property type="entry name" value="PPIase_dom_sf"/>
</dbReference>
<keyword evidence="6 11" id="KW-0697">Rotamase</keyword>
<evidence type="ECO:0000256" key="4">
    <source>
        <dbReference type="ARBA" id="ARBA00022475"/>
    </source>
</evidence>
<dbReference type="GO" id="GO:0006457">
    <property type="term" value="P:protein folding"/>
    <property type="evidence" value="ECO:0007669"/>
    <property type="project" value="UniProtKB-UniRule"/>
</dbReference>
<sequence>MLKRINKKLIVATSTVLLSTMILTGCGASADTVAKVNGKTISLVEFDKTYKAEKKRYEAQYGSDVLSQSSSDGKTMGEAFKEYIMDALVTEEVIMQEAEKEKINITEDEVNKQVDSFKQLTGGEEGFKKFLEANGMTEDYFKDRTKKQLTFEKYREKYLKDLKISDKDVKDYFDKNKDKYTTIEASHILVEKEEEAKEIIKQLKEGADFGELAKKSIEPGAAERKGSLGYFGKGQMIPEFEKAAFALKVGEISEPVKTEHGYHVIKVTDKKDKLDQVKDQVKADLENNKFDEKIKSLKEESKIKLYMENTKNVEKDSKDEKDKAKETKDTEKSKESKDTEKSKETKDNTTDNTKDTKEKTKEENK</sequence>
<organism evidence="15 16">
    <name type="scientific">Gottschalkia acidurici (strain ATCC 7906 / DSM 604 / BCRC 14475 / CIP 104303 / KCTC 5404 / NCIMB 10678 / 9a)</name>
    <name type="common">Clostridium acidurici</name>
    <dbReference type="NCBI Taxonomy" id="1128398"/>
    <lineage>
        <taxon>Bacteria</taxon>
        <taxon>Bacillati</taxon>
        <taxon>Bacillota</taxon>
        <taxon>Tissierellia</taxon>
        <taxon>Tissierellales</taxon>
        <taxon>Gottschalkiaceae</taxon>
        <taxon>Gottschalkia</taxon>
    </lineage>
</organism>
<comment type="similarity">
    <text evidence="3 11">Belongs to the PrsA family.</text>
</comment>
<dbReference type="Pfam" id="PF00639">
    <property type="entry name" value="Rotamase"/>
    <property type="match status" value="1"/>
</dbReference>
<keyword evidence="8 11" id="KW-0564">Palmitate</keyword>
<dbReference type="PROSITE" id="PS50198">
    <property type="entry name" value="PPIC_PPIASE_2"/>
    <property type="match status" value="1"/>
</dbReference>
<evidence type="ECO:0000256" key="13">
    <source>
        <dbReference type="SAM" id="SignalP"/>
    </source>
</evidence>
<dbReference type="EMBL" id="CP003326">
    <property type="protein sequence ID" value="AFS79377.1"/>
    <property type="molecule type" value="Genomic_DNA"/>
</dbReference>
<evidence type="ECO:0000256" key="9">
    <source>
        <dbReference type="ARBA" id="ARBA00023235"/>
    </source>
</evidence>
<evidence type="ECO:0000256" key="1">
    <source>
        <dbReference type="ARBA" id="ARBA00000971"/>
    </source>
</evidence>
<dbReference type="Proteomes" id="UP000006094">
    <property type="component" value="Chromosome"/>
</dbReference>
<dbReference type="SUPFAM" id="SSF54534">
    <property type="entry name" value="FKBP-like"/>
    <property type="match status" value="1"/>
</dbReference>
<dbReference type="KEGG" id="cad:Curi_c23820"/>
<feature type="signal peptide" evidence="13">
    <location>
        <begin position="1"/>
        <end position="30"/>
    </location>
</feature>
<comment type="subcellular location">
    <subcellularLocation>
        <location evidence="2 11">Cell membrane</location>
        <topology evidence="2 11">Lipid-anchor</topology>
    </subcellularLocation>
</comment>